<dbReference type="Proteomes" id="UP000886689">
    <property type="component" value="Unassembled WGS sequence"/>
</dbReference>
<dbReference type="EMBL" id="JADJUC010000003">
    <property type="protein sequence ID" value="MBK8523287.1"/>
    <property type="molecule type" value="Genomic_DNA"/>
</dbReference>
<sequence length="100" mass="10787">MRSAAGALLLARPCGGFSSLGFRDGESAIVLDESDPAEQVVSLISDPDRLQSIATAGQELVWEKHSIQARSQQMESALHRILDGSFNGSVWENGEFVLID</sequence>
<feature type="domain" description="Spore protein YkvP/CgeB glycosyl transferase-like" evidence="1">
    <location>
        <begin position="4"/>
        <end position="75"/>
    </location>
</feature>
<dbReference type="Pfam" id="PF13524">
    <property type="entry name" value="Glyco_trans_1_2"/>
    <property type="match status" value="1"/>
</dbReference>
<dbReference type="InterPro" id="IPR055259">
    <property type="entry name" value="YkvP/CgeB_Glyco_trans-like"/>
</dbReference>
<gene>
    <name evidence="2" type="ORF">IPL58_03660</name>
</gene>
<dbReference type="AlphaFoldDB" id="A0A9D7PR13"/>
<proteinExistence type="predicted"/>
<protein>
    <submittedName>
        <fullName evidence="2">Glycosyltransferase family 1 protein</fullName>
    </submittedName>
</protein>
<comment type="caution">
    <text evidence="2">The sequence shown here is derived from an EMBL/GenBank/DDBJ whole genome shotgun (WGS) entry which is preliminary data.</text>
</comment>
<accession>A0A9D7PR13</accession>
<evidence type="ECO:0000313" key="3">
    <source>
        <dbReference type="Proteomes" id="UP000886689"/>
    </source>
</evidence>
<reference evidence="2" key="1">
    <citation type="submission" date="2020-10" db="EMBL/GenBank/DDBJ databases">
        <title>Connecting structure to function with the recovery of over 1000 high-quality activated sludge metagenome-assembled genomes encoding full-length rRNA genes using long-read sequencing.</title>
        <authorList>
            <person name="Singleton C.M."/>
            <person name="Petriglieri F."/>
            <person name="Kristensen J.M."/>
            <person name="Kirkegaard R.H."/>
            <person name="Michaelsen T.Y."/>
            <person name="Andersen M.H."/>
            <person name="Karst S.M."/>
            <person name="Dueholm M.S."/>
            <person name="Nielsen P.H."/>
            <person name="Albertsen M."/>
        </authorList>
    </citation>
    <scope>NUCLEOTIDE SEQUENCE</scope>
    <source>
        <strain evidence="2">Hirt_18-Q3-R61-65_BATAC.395</strain>
    </source>
</reference>
<organism evidence="2 3">
    <name type="scientific">Candidatus Proximibacter danicus</name>
    <dbReference type="NCBI Taxonomy" id="2954365"/>
    <lineage>
        <taxon>Bacteria</taxon>
        <taxon>Pseudomonadati</taxon>
        <taxon>Pseudomonadota</taxon>
        <taxon>Betaproteobacteria</taxon>
        <taxon>Candidatus Proximibacter</taxon>
    </lineage>
</organism>
<evidence type="ECO:0000313" key="2">
    <source>
        <dbReference type="EMBL" id="MBK8523287.1"/>
    </source>
</evidence>
<evidence type="ECO:0000259" key="1">
    <source>
        <dbReference type="Pfam" id="PF13524"/>
    </source>
</evidence>
<name>A0A9D7PR13_9PROT</name>
<dbReference type="SUPFAM" id="SSF53756">
    <property type="entry name" value="UDP-Glycosyltransferase/glycogen phosphorylase"/>
    <property type="match status" value="1"/>
</dbReference>